<comment type="caution">
    <text evidence="1">The sequence shown here is derived from an EMBL/GenBank/DDBJ whole genome shotgun (WGS) entry which is preliminary data.</text>
</comment>
<evidence type="ECO:0000313" key="2">
    <source>
        <dbReference type="Proteomes" id="UP001597448"/>
    </source>
</evidence>
<gene>
    <name evidence="1" type="ORF">ACFSX3_28095</name>
</gene>
<organism evidence="1 2">
    <name type="scientific">Paenibacillus rhizoplanae</name>
    <dbReference type="NCBI Taxonomy" id="1917181"/>
    <lineage>
        <taxon>Bacteria</taxon>
        <taxon>Bacillati</taxon>
        <taxon>Bacillota</taxon>
        <taxon>Bacilli</taxon>
        <taxon>Bacillales</taxon>
        <taxon>Paenibacillaceae</taxon>
        <taxon>Paenibacillus</taxon>
    </lineage>
</organism>
<dbReference type="EMBL" id="JBHUKY010000077">
    <property type="protein sequence ID" value="MFD2413735.1"/>
    <property type="molecule type" value="Genomic_DNA"/>
</dbReference>
<evidence type="ECO:0000313" key="1">
    <source>
        <dbReference type="EMBL" id="MFD2413735.1"/>
    </source>
</evidence>
<accession>A0ABW5FGN1</accession>
<dbReference type="Proteomes" id="UP001597448">
    <property type="component" value="Unassembled WGS sequence"/>
</dbReference>
<keyword evidence="2" id="KW-1185">Reference proteome</keyword>
<name>A0ABW5FGN1_9BACL</name>
<proteinExistence type="predicted"/>
<dbReference type="RefSeq" id="WP_209992564.1">
    <property type="nucleotide sequence ID" value="NZ_JBHSVQ010000001.1"/>
</dbReference>
<dbReference type="SUPFAM" id="SSF69279">
    <property type="entry name" value="Phage tail proteins"/>
    <property type="match status" value="1"/>
</dbReference>
<sequence length="347" mass="38153">MGTSVANYKIELNGSKLSAELTAAVEGVTLEDELNLPAVFSIQMNMVNAGSGMWRGTDLSSIKPGDQLKLSLGLDQPVPMISGEITALDLNFAEHSVLDIRGYDLLHRLRMGTRSKAFLKKKDSDIAAEIAKEHGLTPVVEDTGTVYPYLFQNNQSNYEFLLERAALLDYELFAADKKLHFVKSRSVKAPVLPEMSFKKDFERLNLELRALTRGSKVTLKGWDVKEKKELEAIAKSGEETTRMGGKEGGFSISTAAVGESPIVIMAENLLDMNEAKVLAAAAYNSRLREFIAGEGMCWGNPKLRAGQTVKLMGLGERFSGIYYIVATVHKIDSKGYTTTFKVKRTGL</sequence>
<protein>
    <submittedName>
        <fullName evidence="1">Phage late control D family protein</fullName>
    </submittedName>
</protein>
<reference evidence="2" key="1">
    <citation type="journal article" date="2019" name="Int. J. Syst. Evol. Microbiol.">
        <title>The Global Catalogue of Microorganisms (GCM) 10K type strain sequencing project: providing services to taxonomists for standard genome sequencing and annotation.</title>
        <authorList>
            <consortium name="The Broad Institute Genomics Platform"/>
            <consortium name="The Broad Institute Genome Sequencing Center for Infectious Disease"/>
            <person name="Wu L."/>
            <person name="Ma J."/>
        </authorList>
    </citation>
    <scope>NUCLEOTIDE SEQUENCE [LARGE SCALE GENOMIC DNA]</scope>
    <source>
        <strain evidence="2">CCM 8725</strain>
    </source>
</reference>